<evidence type="ECO:0000313" key="3">
    <source>
        <dbReference type="Proteomes" id="UP001627154"/>
    </source>
</evidence>
<evidence type="ECO:0000256" key="1">
    <source>
        <dbReference type="SAM" id="MobiDB-lite"/>
    </source>
</evidence>
<reference evidence="2 3" key="1">
    <citation type="journal article" date="2024" name="bioRxiv">
        <title>A reference genome for Trichogramma kaykai: A tiny desert-dwelling parasitoid wasp with competing sex-ratio distorters.</title>
        <authorList>
            <person name="Culotta J."/>
            <person name="Lindsey A.R."/>
        </authorList>
    </citation>
    <scope>NUCLEOTIDE SEQUENCE [LARGE SCALE GENOMIC DNA]</scope>
    <source>
        <strain evidence="2 3">KSX58</strain>
    </source>
</reference>
<keyword evidence="3" id="KW-1185">Reference proteome</keyword>
<dbReference type="AlphaFoldDB" id="A0ABD2W4Z3"/>
<feature type="region of interest" description="Disordered" evidence="1">
    <location>
        <begin position="28"/>
        <end position="94"/>
    </location>
</feature>
<organism evidence="2 3">
    <name type="scientific">Trichogramma kaykai</name>
    <dbReference type="NCBI Taxonomy" id="54128"/>
    <lineage>
        <taxon>Eukaryota</taxon>
        <taxon>Metazoa</taxon>
        <taxon>Ecdysozoa</taxon>
        <taxon>Arthropoda</taxon>
        <taxon>Hexapoda</taxon>
        <taxon>Insecta</taxon>
        <taxon>Pterygota</taxon>
        <taxon>Neoptera</taxon>
        <taxon>Endopterygota</taxon>
        <taxon>Hymenoptera</taxon>
        <taxon>Apocrita</taxon>
        <taxon>Proctotrupomorpha</taxon>
        <taxon>Chalcidoidea</taxon>
        <taxon>Trichogrammatidae</taxon>
        <taxon>Trichogramma</taxon>
    </lineage>
</organism>
<protein>
    <submittedName>
        <fullName evidence="2">Uncharacterized protein</fullName>
    </submittedName>
</protein>
<feature type="compositionally biased region" description="Polar residues" evidence="1">
    <location>
        <begin position="58"/>
        <end position="69"/>
    </location>
</feature>
<comment type="caution">
    <text evidence="2">The sequence shown here is derived from an EMBL/GenBank/DDBJ whole genome shotgun (WGS) entry which is preliminary data.</text>
</comment>
<dbReference type="EMBL" id="JBJJXI010000136">
    <property type="protein sequence ID" value="KAL3387918.1"/>
    <property type="molecule type" value="Genomic_DNA"/>
</dbReference>
<proteinExistence type="predicted"/>
<name>A0ABD2W4Z3_9HYME</name>
<evidence type="ECO:0000313" key="2">
    <source>
        <dbReference type="EMBL" id="KAL3387918.1"/>
    </source>
</evidence>
<accession>A0ABD2W4Z3</accession>
<sequence length="94" mass="10407">MLNRALCREERIGPNRLANFYRLLQDGESSPTKVEAGQGEGANDVDVDEAAPLHPSTAGATKTQQQSNEGWEVASGKRRRKRIRTQGTERTDAR</sequence>
<dbReference type="Proteomes" id="UP001627154">
    <property type="component" value="Unassembled WGS sequence"/>
</dbReference>
<gene>
    <name evidence="2" type="ORF">TKK_017004</name>
</gene>